<dbReference type="RefSeq" id="WP_380073776.1">
    <property type="nucleotide sequence ID" value="NZ_JBHRTO010000001.1"/>
</dbReference>
<sequence length="309" mass="33447">MRKVLAGLLITAMAAGAAQAGEPEACKAVRMSDLGWTDIGLTNATAETILNALGYQVTQNLLSLDVTFVSMQRGDIDVFQGNWRPFQDVQYAKFFDDGSVERLGMNLEGAKYTLAVPKYVADAGVHSFNDLAAHADKFDKKIYAIEPGSNQPLLDMVAANAHGLGDWTIVESSEAGMLAEVERSVARKDWIAFLGWQPHPMNVVYQIDYLADGDAEFGPNYGGASVYTIARKGYAQTCPNVSKFFSQLAFNIDYENTGMQMIMGEGMEFPAAATAMMAKNPAMLEAWLKDVTTFDGQPALPAVKAALGL</sequence>
<evidence type="ECO:0000256" key="1">
    <source>
        <dbReference type="SAM" id="SignalP"/>
    </source>
</evidence>
<dbReference type="Pfam" id="PF04069">
    <property type="entry name" value="OpuAC"/>
    <property type="match status" value="1"/>
</dbReference>
<keyword evidence="1" id="KW-0732">Signal</keyword>
<reference evidence="4" key="1">
    <citation type="journal article" date="2019" name="Int. J. Syst. Evol. Microbiol.">
        <title>The Global Catalogue of Microorganisms (GCM) 10K type strain sequencing project: providing services to taxonomists for standard genome sequencing and annotation.</title>
        <authorList>
            <consortium name="The Broad Institute Genomics Platform"/>
            <consortium name="The Broad Institute Genome Sequencing Center for Infectious Disease"/>
            <person name="Wu L."/>
            <person name="Ma J."/>
        </authorList>
    </citation>
    <scope>NUCLEOTIDE SEQUENCE [LARGE SCALE GENOMIC DNA]</scope>
    <source>
        <strain evidence="4">KCTC 52039</strain>
    </source>
</reference>
<name>A0ABV7J0C8_9RHOB</name>
<evidence type="ECO:0000313" key="4">
    <source>
        <dbReference type="Proteomes" id="UP001595547"/>
    </source>
</evidence>
<dbReference type="InterPro" id="IPR007210">
    <property type="entry name" value="ABC_Gly_betaine_transp_sub-bd"/>
</dbReference>
<evidence type="ECO:0000313" key="3">
    <source>
        <dbReference type="EMBL" id="MFC3182195.1"/>
    </source>
</evidence>
<dbReference type="CDD" id="cd13640">
    <property type="entry name" value="PBP2_ChoX"/>
    <property type="match status" value="1"/>
</dbReference>
<dbReference type="SUPFAM" id="SSF53850">
    <property type="entry name" value="Periplasmic binding protein-like II"/>
    <property type="match status" value="1"/>
</dbReference>
<proteinExistence type="predicted"/>
<keyword evidence="4" id="KW-1185">Reference proteome</keyword>
<feature type="chain" id="PRO_5045612785" evidence="1">
    <location>
        <begin position="21"/>
        <end position="309"/>
    </location>
</feature>
<dbReference type="InterPro" id="IPR017783">
    <property type="entry name" value="ABC_choline_sub-bd"/>
</dbReference>
<comment type="caution">
    <text evidence="3">The sequence shown here is derived from an EMBL/GenBank/DDBJ whole genome shotgun (WGS) entry which is preliminary data.</text>
</comment>
<dbReference type="Gene3D" id="3.40.190.10">
    <property type="entry name" value="Periplasmic binding protein-like II"/>
    <property type="match status" value="1"/>
</dbReference>
<accession>A0ABV7J0C8</accession>
<dbReference type="Proteomes" id="UP001595547">
    <property type="component" value="Unassembled WGS sequence"/>
</dbReference>
<protein>
    <submittedName>
        <fullName evidence="3">Choline ABC transporter substrate-binding protein</fullName>
    </submittedName>
</protein>
<gene>
    <name evidence="3" type="primary">choX</name>
    <name evidence="3" type="ORF">ACFOGH_14425</name>
</gene>
<evidence type="ECO:0000259" key="2">
    <source>
        <dbReference type="Pfam" id="PF04069"/>
    </source>
</evidence>
<feature type="signal peptide" evidence="1">
    <location>
        <begin position="1"/>
        <end position="20"/>
    </location>
</feature>
<dbReference type="Gene3D" id="3.40.190.100">
    <property type="entry name" value="Glycine betaine-binding periplasmic protein, domain 2"/>
    <property type="match status" value="1"/>
</dbReference>
<organism evidence="3 4">
    <name type="scientific">Cypionkella sinensis</name>
    <dbReference type="NCBI Taxonomy" id="1756043"/>
    <lineage>
        <taxon>Bacteria</taxon>
        <taxon>Pseudomonadati</taxon>
        <taxon>Pseudomonadota</taxon>
        <taxon>Alphaproteobacteria</taxon>
        <taxon>Rhodobacterales</taxon>
        <taxon>Paracoccaceae</taxon>
        <taxon>Cypionkella</taxon>
    </lineage>
</organism>
<dbReference type="EMBL" id="JBHRTO010000001">
    <property type="protein sequence ID" value="MFC3182195.1"/>
    <property type="molecule type" value="Genomic_DNA"/>
</dbReference>
<feature type="domain" description="ABC-type glycine betaine transport system substrate-binding" evidence="2">
    <location>
        <begin position="28"/>
        <end position="278"/>
    </location>
</feature>
<dbReference type="NCBIfam" id="TIGR03414">
    <property type="entry name" value="ABC_choline_bnd"/>
    <property type="match status" value="1"/>
</dbReference>